<comment type="catalytic activity">
    <reaction evidence="14 15">
        <text>an alpha-Kdo-(2-&gt;6)-lipid IVA + ATP = a 4-O-phospho-alpha-Kdo-(2-&gt;6)-lipid IVA + ADP + H(+)</text>
        <dbReference type="Rhea" id="RHEA:74271"/>
        <dbReference type="ChEBI" id="CHEBI:15378"/>
        <dbReference type="ChEBI" id="CHEBI:30616"/>
        <dbReference type="ChEBI" id="CHEBI:176428"/>
        <dbReference type="ChEBI" id="CHEBI:193140"/>
        <dbReference type="ChEBI" id="CHEBI:456216"/>
        <dbReference type="EC" id="2.7.1.166"/>
    </reaction>
</comment>
<keyword evidence="17" id="KW-1185">Reference proteome</keyword>
<evidence type="ECO:0000256" key="11">
    <source>
        <dbReference type="ARBA" id="ARBA00022985"/>
    </source>
</evidence>
<evidence type="ECO:0000256" key="3">
    <source>
        <dbReference type="ARBA" id="ARBA00010327"/>
    </source>
</evidence>
<dbReference type="GO" id="GO:0016773">
    <property type="term" value="F:phosphotransferase activity, alcohol group as acceptor"/>
    <property type="evidence" value="ECO:0007669"/>
    <property type="project" value="UniProtKB-UniRule"/>
</dbReference>
<evidence type="ECO:0000256" key="13">
    <source>
        <dbReference type="ARBA" id="ARBA00029511"/>
    </source>
</evidence>
<sequence length="232" mass="26646">MIETIKTEKQCIWFDSDIIDASDAAIFDANYWQANNKVVGSAKGRGTTWFVQLDSIQGALRHYRRGGLFGKLVEDNYWFSGWDKTRSAAEFSLLLSLREAGVNVPKPIAARAVKSGLTYQADLLSERIPQARDLVSILQEKPLPAEIYQRIGLEIRKMHDVGVNHTDLNIHNILLDKQDKVWIIDFDKCQKLEGDTWKQANWDRLKRSFIKEKAKVGIHWDESNFELLATNR</sequence>
<dbReference type="EMBL" id="AFWF01000202">
    <property type="protein sequence ID" value="EGU36705.1"/>
    <property type="molecule type" value="Genomic_DNA"/>
</dbReference>
<evidence type="ECO:0000256" key="12">
    <source>
        <dbReference type="ARBA" id="ARBA00023136"/>
    </source>
</evidence>
<evidence type="ECO:0000256" key="14">
    <source>
        <dbReference type="ARBA" id="ARBA00034417"/>
    </source>
</evidence>
<dbReference type="HAMAP" id="MF_00521">
    <property type="entry name" value="KDO_kinase"/>
    <property type="match status" value="1"/>
</dbReference>
<evidence type="ECO:0000256" key="7">
    <source>
        <dbReference type="ARBA" id="ARBA00022679"/>
    </source>
</evidence>
<reference evidence="16 17" key="1">
    <citation type="journal article" date="2012" name="Int. J. Syst. Evol. Microbiol.">
        <title>Vibrio caribbeanicus sp. nov., isolated from the marine sponge Scleritoderma cyanea.</title>
        <authorList>
            <person name="Hoffmann M."/>
            <person name="Monday S.R."/>
            <person name="Allard M.W."/>
            <person name="Strain E.A."/>
            <person name="Whittaker P."/>
            <person name="Naum M."/>
            <person name="McCarthy P.J."/>
            <person name="Lopez J.V."/>
            <person name="Fischer M."/>
            <person name="Brown E.W."/>
        </authorList>
    </citation>
    <scope>NUCLEOTIDE SEQUENCE [LARGE SCALE GENOMIC DNA]</scope>
    <source>
        <strain evidence="16 17">ATCC 700023</strain>
    </source>
</reference>
<proteinExistence type="inferred from homology"/>
<dbReference type="EC" id="2.7.1.166" evidence="4 15"/>
<accession>F9S4L5</accession>
<evidence type="ECO:0000256" key="10">
    <source>
        <dbReference type="ARBA" id="ARBA00022840"/>
    </source>
</evidence>
<keyword evidence="8 15" id="KW-0547">Nucleotide-binding</keyword>
<keyword evidence="5 15" id="KW-1003">Cell membrane</keyword>
<name>F9S4L5_9VIBR</name>
<dbReference type="OrthoDB" id="6854449at2"/>
<dbReference type="InterPro" id="IPR011009">
    <property type="entry name" value="Kinase-like_dom_sf"/>
</dbReference>
<keyword evidence="10 15" id="KW-0067">ATP-binding</keyword>
<protein>
    <recommendedName>
        <fullName evidence="13 15">3-deoxy-D-manno-octulosonic acid kinase</fullName>
        <shortName evidence="15">Kdo kinase</shortName>
        <ecNumber evidence="4 15">2.7.1.166</ecNumber>
    </recommendedName>
</protein>
<comment type="subcellular location">
    <subcellularLocation>
        <location evidence="1 15">Cell inner membrane</location>
        <topology evidence="1 15">Peripheral membrane protein</topology>
        <orientation evidence="1 15">Cytoplasmic side</orientation>
    </subcellularLocation>
</comment>
<evidence type="ECO:0000256" key="1">
    <source>
        <dbReference type="ARBA" id="ARBA00004515"/>
    </source>
</evidence>
<comment type="similarity">
    <text evidence="3 15">Belongs to the protein kinase superfamily. KdkA/RfaP family.</text>
</comment>
<keyword evidence="12 15" id="KW-0472">Membrane</keyword>
<comment type="pathway">
    <text evidence="2 15">Bacterial outer membrane biogenesis; LPS core biosynthesis.</text>
</comment>
<comment type="caution">
    <text evidence="16">The sequence shown here is derived from an EMBL/GenBank/DDBJ whole genome shotgun (WGS) entry which is preliminary data.</text>
</comment>
<dbReference type="GO" id="GO:0009244">
    <property type="term" value="P:lipopolysaccharide core region biosynthetic process"/>
    <property type="evidence" value="ECO:0007669"/>
    <property type="project" value="UniProtKB-UniRule"/>
</dbReference>
<dbReference type="InterPro" id="IPR022826">
    <property type="entry name" value="KDO_kinase"/>
</dbReference>
<evidence type="ECO:0000313" key="16">
    <source>
        <dbReference type="EMBL" id="EGU36705.1"/>
    </source>
</evidence>
<dbReference type="GO" id="GO:0005524">
    <property type="term" value="F:ATP binding"/>
    <property type="evidence" value="ECO:0007669"/>
    <property type="project" value="UniProtKB-UniRule"/>
</dbReference>
<evidence type="ECO:0000313" key="17">
    <source>
        <dbReference type="Proteomes" id="UP000004605"/>
    </source>
</evidence>
<dbReference type="Gene3D" id="1.10.510.10">
    <property type="entry name" value="Transferase(Phosphotransferase) domain 1"/>
    <property type="match status" value="1"/>
</dbReference>
<dbReference type="Pfam" id="PF06293">
    <property type="entry name" value="Kdo"/>
    <property type="match status" value="1"/>
</dbReference>
<keyword evidence="11 15" id="KW-0448">Lipopolysaccharide biosynthesis</keyword>
<dbReference type="GO" id="GO:0005886">
    <property type="term" value="C:plasma membrane"/>
    <property type="evidence" value="ECO:0007669"/>
    <property type="project" value="UniProtKB-SubCell"/>
</dbReference>
<gene>
    <name evidence="15" type="primary">kdkA</name>
    <name evidence="16" type="ORF">VII00023_01095</name>
</gene>
<dbReference type="UniPathway" id="UPA00958"/>
<evidence type="ECO:0000256" key="15">
    <source>
        <dbReference type="HAMAP-Rule" id="MF_00521"/>
    </source>
</evidence>
<feature type="active site" evidence="15">
    <location>
        <position position="167"/>
    </location>
</feature>
<keyword evidence="9 15" id="KW-0418">Kinase</keyword>
<evidence type="ECO:0000256" key="8">
    <source>
        <dbReference type="ARBA" id="ARBA00022741"/>
    </source>
</evidence>
<keyword evidence="7 15" id="KW-0808">Transferase</keyword>
<evidence type="ECO:0000256" key="5">
    <source>
        <dbReference type="ARBA" id="ARBA00022475"/>
    </source>
</evidence>
<evidence type="ECO:0000256" key="2">
    <source>
        <dbReference type="ARBA" id="ARBA00004713"/>
    </source>
</evidence>
<dbReference type="AlphaFoldDB" id="F9S4L5"/>
<dbReference type="SUPFAM" id="SSF56112">
    <property type="entry name" value="Protein kinase-like (PK-like)"/>
    <property type="match status" value="1"/>
</dbReference>
<evidence type="ECO:0000256" key="6">
    <source>
        <dbReference type="ARBA" id="ARBA00022519"/>
    </source>
</evidence>
<dbReference type="GO" id="GO:0016301">
    <property type="term" value="F:kinase activity"/>
    <property type="evidence" value="ECO:0007669"/>
    <property type="project" value="UniProtKB-KW"/>
</dbReference>
<dbReference type="RefSeq" id="WP_006713448.1">
    <property type="nucleotide sequence ID" value="NZ_AFWF01000202.1"/>
</dbReference>
<keyword evidence="6 15" id="KW-0997">Cell inner membrane</keyword>
<organism evidence="16 17">
    <name type="scientific">Vibrio ichthyoenteri ATCC 700023</name>
    <dbReference type="NCBI Taxonomy" id="870968"/>
    <lineage>
        <taxon>Bacteria</taxon>
        <taxon>Pseudomonadati</taxon>
        <taxon>Pseudomonadota</taxon>
        <taxon>Gammaproteobacteria</taxon>
        <taxon>Vibrionales</taxon>
        <taxon>Vibrionaceae</taxon>
        <taxon>Vibrio</taxon>
    </lineage>
</organism>
<dbReference type="Proteomes" id="UP000004605">
    <property type="component" value="Unassembled WGS sequence"/>
</dbReference>
<dbReference type="NCBIfam" id="NF002475">
    <property type="entry name" value="PRK01723.1"/>
    <property type="match status" value="1"/>
</dbReference>
<evidence type="ECO:0000256" key="4">
    <source>
        <dbReference type="ARBA" id="ARBA00011988"/>
    </source>
</evidence>
<evidence type="ECO:0000256" key="9">
    <source>
        <dbReference type="ARBA" id="ARBA00022777"/>
    </source>
</evidence>
<comment type="function">
    <text evidence="15">Catalyzes the ATP-dependent phosphorylation of the 3-deoxy-D-manno-octulosonic acid (Kdo) residue in Kdo-lipid IV(A) at the 4-OH position.</text>
</comment>